<dbReference type="InterPro" id="IPR017449">
    <property type="entry name" value="Pro-tRNA_synth_II"/>
</dbReference>
<sequence length="565" mass="64757">MHSSSCCCSRWKHCANTCLFLLQHHPCKTSRLSSSYPTICYKRRPTYFSKSPNALRTFCCLTTDASYDKITPRSEDYSNWYLDIIQAAQLADQSAVKGCLVIRPYGFAIWELLRDSLDRLIKDTGAQNAYFPIFIPQSFLSKEAEHVEGFAKECAIVTHHRLVNAGSSTLIPDPEAKLEEPLIVRPTSETMVWNMFQKWIHSYRDLPLCINQWANVVRWELRTRPFLRTTEFLWQEGHTAHATAAEAMEKAQEMLRVYSQLCEDILAIPVVKGVKSPSERFAGAEETWTIEAMMQNGWALQSGTSHFLGQNFAKAFQVYFTDAAGREQLVWATSWGASTRLLGALIMTHSDDKGLVLPPKVAPIQVVIVPIYKSQVEEREQVLHTCQNVLQQLKSSGIRVKLDDRDYIRPGSKYFEWERKGVPIRIEIGPKDVHQQVVTVVCRQGERQKKWTLPNNSSLSIPILQELENIQQFLFQQAKSRLDSKTFSQVSFEEMKRRLLLGDKDAQGFFLVPWKCDAINEERIKEETKATLRCYPLQLQHLAKNAKCFYSGEPATHMAIFARAY</sequence>
<evidence type="ECO:0000256" key="4">
    <source>
        <dbReference type="ARBA" id="ARBA00022840"/>
    </source>
</evidence>
<dbReference type="InterPro" id="IPR033721">
    <property type="entry name" value="ProRS_core_arch_euk"/>
</dbReference>
<evidence type="ECO:0000256" key="1">
    <source>
        <dbReference type="ARBA" id="ARBA00012831"/>
    </source>
</evidence>
<evidence type="ECO:0000256" key="6">
    <source>
        <dbReference type="ARBA" id="ARBA00029731"/>
    </source>
</evidence>
<evidence type="ECO:0000313" key="10">
    <source>
        <dbReference type="Proteomes" id="UP001300502"/>
    </source>
</evidence>
<dbReference type="SUPFAM" id="SSF55681">
    <property type="entry name" value="Class II aaRS and biotin synthetases"/>
    <property type="match status" value="1"/>
</dbReference>
<dbReference type="InterPro" id="IPR004499">
    <property type="entry name" value="Pro-tRNA-ligase_IIa_arc-type"/>
</dbReference>
<dbReference type="EC" id="6.1.1.15" evidence="1"/>
<proteinExistence type="inferred from homology"/>
<dbReference type="Gene3D" id="3.30.930.10">
    <property type="entry name" value="Bira Bifunctional Protein, Domain 2"/>
    <property type="match status" value="1"/>
</dbReference>
<dbReference type="Pfam" id="PF00587">
    <property type="entry name" value="tRNA-synt_2b"/>
    <property type="match status" value="1"/>
</dbReference>
<dbReference type="SUPFAM" id="SSF64586">
    <property type="entry name" value="C-terminal domain of ProRS"/>
    <property type="match status" value="1"/>
</dbReference>
<dbReference type="Proteomes" id="UP001300502">
    <property type="component" value="Unassembled WGS sequence"/>
</dbReference>
<dbReference type="CDD" id="cd00778">
    <property type="entry name" value="ProRS_core_arch_euk"/>
    <property type="match status" value="1"/>
</dbReference>
<keyword evidence="10" id="KW-1185">Reference proteome</keyword>
<keyword evidence="4" id="KW-0067">ATP-binding</keyword>
<dbReference type="InterPro" id="IPR004154">
    <property type="entry name" value="Anticodon-bd"/>
</dbReference>
<dbReference type="Pfam" id="PF03129">
    <property type="entry name" value="HGTP_anticodon"/>
    <property type="match status" value="1"/>
</dbReference>
<dbReference type="PANTHER" id="PTHR43382">
    <property type="entry name" value="PROLYL-TRNA SYNTHETASE"/>
    <property type="match status" value="1"/>
</dbReference>
<keyword evidence="5" id="KW-0030">Aminoacyl-tRNA synthetase</keyword>
<dbReference type="GO" id="GO:0006433">
    <property type="term" value="P:prolyl-tRNA aminoacylation"/>
    <property type="evidence" value="ECO:0007669"/>
    <property type="project" value="InterPro"/>
</dbReference>
<reference evidence="9 10" key="1">
    <citation type="submission" date="2022-07" db="EMBL/GenBank/DDBJ databases">
        <title>Genome-wide signatures of adaptation to extreme environments.</title>
        <authorList>
            <person name="Cho C.H."/>
            <person name="Yoon H.S."/>
        </authorList>
    </citation>
    <scope>NUCLEOTIDE SEQUENCE [LARGE SCALE GENOMIC DNA]</scope>
    <source>
        <strain evidence="9 10">108.79 E11</strain>
    </source>
</reference>
<evidence type="ECO:0000313" key="9">
    <source>
        <dbReference type="EMBL" id="KAK4526684.1"/>
    </source>
</evidence>
<dbReference type="CDD" id="cd00862">
    <property type="entry name" value="ProRS_anticodon_zinc"/>
    <property type="match status" value="1"/>
</dbReference>
<dbReference type="GO" id="GO:0017101">
    <property type="term" value="C:aminoacyl-tRNA synthetase multienzyme complex"/>
    <property type="evidence" value="ECO:0007669"/>
    <property type="project" value="TreeGrafter"/>
</dbReference>
<dbReference type="SMART" id="SM00946">
    <property type="entry name" value="ProRS-C_1"/>
    <property type="match status" value="1"/>
</dbReference>
<dbReference type="InterPro" id="IPR016061">
    <property type="entry name" value="Pro-tRNA_ligase_II_C"/>
</dbReference>
<dbReference type="FunFam" id="3.30.930.10:FF:000023">
    <property type="entry name" value="Proline--tRNA ligase"/>
    <property type="match status" value="1"/>
</dbReference>
<comment type="caution">
    <text evidence="9">The sequence shown here is derived from an EMBL/GenBank/DDBJ whole genome shotgun (WGS) entry which is preliminary data.</text>
</comment>
<dbReference type="InterPro" id="IPR036621">
    <property type="entry name" value="Anticodon-bd_dom_sf"/>
</dbReference>
<dbReference type="Pfam" id="PF09180">
    <property type="entry name" value="ProRS-C_1"/>
    <property type="match status" value="1"/>
</dbReference>
<feature type="domain" description="Aminoacyl-transfer RNA synthetases class-II family profile" evidence="8">
    <location>
        <begin position="93"/>
        <end position="358"/>
    </location>
</feature>
<dbReference type="GO" id="GO:0004827">
    <property type="term" value="F:proline-tRNA ligase activity"/>
    <property type="evidence" value="ECO:0007669"/>
    <property type="project" value="UniProtKB-EC"/>
</dbReference>
<dbReference type="HAMAP" id="MF_01571">
    <property type="entry name" value="Pro_tRNA_synth_type3"/>
    <property type="match status" value="1"/>
</dbReference>
<dbReference type="EMBL" id="JANCYU010000042">
    <property type="protein sequence ID" value="KAK4526684.1"/>
    <property type="molecule type" value="Genomic_DNA"/>
</dbReference>
<dbReference type="Gene3D" id="3.40.50.800">
    <property type="entry name" value="Anticodon-binding domain"/>
    <property type="match status" value="1"/>
</dbReference>
<dbReference type="PROSITE" id="PS50862">
    <property type="entry name" value="AA_TRNA_LIGASE_II"/>
    <property type="match status" value="1"/>
</dbReference>
<evidence type="ECO:0000256" key="3">
    <source>
        <dbReference type="ARBA" id="ARBA00022741"/>
    </source>
</evidence>
<evidence type="ECO:0000256" key="2">
    <source>
        <dbReference type="ARBA" id="ARBA00022598"/>
    </source>
</evidence>
<dbReference type="NCBIfam" id="TIGR00408">
    <property type="entry name" value="proS_fam_I"/>
    <property type="match status" value="1"/>
</dbReference>
<dbReference type="Gene3D" id="3.30.110.30">
    <property type="entry name" value="C-terminal domain of ProRS"/>
    <property type="match status" value="1"/>
</dbReference>
<dbReference type="InterPro" id="IPR006195">
    <property type="entry name" value="aa-tRNA-synth_II"/>
</dbReference>
<evidence type="ECO:0000256" key="5">
    <source>
        <dbReference type="ARBA" id="ARBA00023146"/>
    </source>
</evidence>
<evidence type="ECO:0000259" key="8">
    <source>
        <dbReference type="PROSITE" id="PS50862"/>
    </source>
</evidence>
<keyword evidence="2" id="KW-0436">Ligase</keyword>
<dbReference type="PANTHER" id="PTHR43382:SF3">
    <property type="entry name" value="PROLINE--TRNA LIGASE, CHLOROPLASTIC_MITOCHONDRIAL"/>
    <property type="match status" value="1"/>
</dbReference>
<dbReference type="AlphaFoldDB" id="A0AAV9IH97"/>
<dbReference type="SUPFAM" id="SSF52954">
    <property type="entry name" value="Class II aaRS ABD-related"/>
    <property type="match status" value="1"/>
</dbReference>
<dbReference type="GO" id="GO:0005524">
    <property type="term" value="F:ATP binding"/>
    <property type="evidence" value="ECO:0007669"/>
    <property type="project" value="UniProtKB-KW"/>
</dbReference>
<gene>
    <name evidence="9" type="ORF">GAYE_SCF26G4600</name>
</gene>
<evidence type="ECO:0000256" key="7">
    <source>
        <dbReference type="ARBA" id="ARBA00047671"/>
    </source>
</evidence>
<dbReference type="InterPro" id="IPR045864">
    <property type="entry name" value="aa-tRNA-synth_II/BPL/LPL"/>
</dbReference>
<protein>
    <recommendedName>
        <fullName evidence="1">proline--tRNA ligase</fullName>
        <ecNumber evidence="1">6.1.1.15</ecNumber>
    </recommendedName>
    <alternativeName>
        <fullName evidence="6">Prolyl-tRNA synthetase</fullName>
    </alternativeName>
</protein>
<name>A0AAV9IH97_9RHOD</name>
<dbReference type="GO" id="GO:0005737">
    <property type="term" value="C:cytoplasm"/>
    <property type="evidence" value="ECO:0007669"/>
    <property type="project" value="InterPro"/>
</dbReference>
<keyword evidence="3" id="KW-0547">Nucleotide-binding</keyword>
<accession>A0AAV9IH97</accession>
<organism evidence="9 10">
    <name type="scientific">Galdieria yellowstonensis</name>
    <dbReference type="NCBI Taxonomy" id="3028027"/>
    <lineage>
        <taxon>Eukaryota</taxon>
        <taxon>Rhodophyta</taxon>
        <taxon>Bangiophyceae</taxon>
        <taxon>Galdieriales</taxon>
        <taxon>Galdieriaceae</taxon>
        <taxon>Galdieria</taxon>
    </lineage>
</organism>
<comment type="catalytic activity">
    <reaction evidence="7">
        <text>tRNA(Pro) + L-proline + ATP = L-prolyl-tRNA(Pro) + AMP + diphosphate</text>
        <dbReference type="Rhea" id="RHEA:14305"/>
        <dbReference type="Rhea" id="RHEA-COMP:9700"/>
        <dbReference type="Rhea" id="RHEA-COMP:9702"/>
        <dbReference type="ChEBI" id="CHEBI:30616"/>
        <dbReference type="ChEBI" id="CHEBI:33019"/>
        <dbReference type="ChEBI" id="CHEBI:60039"/>
        <dbReference type="ChEBI" id="CHEBI:78442"/>
        <dbReference type="ChEBI" id="CHEBI:78532"/>
        <dbReference type="ChEBI" id="CHEBI:456215"/>
        <dbReference type="EC" id="6.1.1.15"/>
    </reaction>
</comment>
<dbReference type="InterPro" id="IPR002314">
    <property type="entry name" value="aa-tRNA-synt_IIb"/>
</dbReference>